<dbReference type="OrthoDB" id="6122799at2759"/>
<gene>
    <name evidence="1" type="ORF">C0Q70_00707</name>
</gene>
<dbReference type="Proteomes" id="UP000245119">
    <property type="component" value="Linkage Group LG1"/>
</dbReference>
<comment type="caution">
    <text evidence="1">The sequence shown here is derived from an EMBL/GenBank/DDBJ whole genome shotgun (WGS) entry which is preliminary data.</text>
</comment>
<reference evidence="1 2" key="1">
    <citation type="submission" date="2018-04" db="EMBL/GenBank/DDBJ databases">
        <title>The genome of golden apple snail Pomacea canaliculata provides insight into stress tolerance and invasive adaptation.</title>
        <authorList>
            <person name="Liu C."/>
            <person name="Liu B."/>
            <person name="Ren Y."/>
            <person name="Zhang Y."/>
            <person name="Wang H."/>
            <person name="Li S."/>
            <person name="Jiang F."/>
            <person name="Yin L."/>
            <person name="Zhang G."/>
            <person name="Qian W."/>
            <person name="Fan W."/>
        </authorList>
    </citation>
    <scope>NUCLEOTIDE SEQUENCE [LARGE SCALE GENOMIC DNA]</scope>
    <source>
        <strain evidence="1">SZHN2017</strain>
        <tissue evidence="1">Muscle</tissue>
    </source>
</reference>
<evidence type="ECO:0000313" key="2">
    <source>
        <dbReference type="Proteomes" id="UP000245119"/>
    </source>
</evidence>
<keyword evidence="2" id="KW-1185">Reference proteome</keyword>
<dbReference type="EMBL" id="PZQS01000001">
    <property type="protein sequence ID" value="PVD38096.1"/>
    <property type="molecule type" value="Genomic_DNA"/>
</dbReference>
<name>A0A2T7PXD9_POMCA</name>
<organism evidence="1 2">
    <name type="scientific">Pomacea canaliculata</name>
    <name type="common">Golden apple snail</name>
    <dbReference type="NCBI Taxonomy" id="400727"/>
    <lineage>
        <taxon>Eukaryota</taxon>
        <taxon>Metazoa</taxon>
        <taxon>Spiralia</taxon>
        <taxon>Lophotrochozoa</taxon>
        <taxon>Mollusca</taxon>
        <taxon>Gastropoda</taxon>
        <taxon>Caenogastropoda</taxon>
        <taxon>Architaenioglossa</taxon>
        <taxon>Ampullarioidea</taxon>
        <taxon>Ampullariidae</taxon>
        <taxon>Pomacea</taxon>
    </lineage>
</organism>
<sequence length="269" mass="31106">MRQHLCVVHALPRTRLTNAILYENSSQERHLEMKLTELQRRKLRSSVAMEITKRAFTAQQDRKRRKWQREDQVRISSMNLPVFTERGQREMSGIGGGVGLVADRRPSMMTIYRLASDGGRAESTVQDRKPLLPMMKIKRERTEIISHHDRVFVTKLPSVVEVDQRLLTIHNEYCGQTLLSQGQPFRDDRFRRLHTVLSPAMLKDGDYPIENVFCKSRALKYKHLMSTDDVTQPLSSKSEVKVMVASRYLPVTLRRLSKLGEGSQMVTSE</sequence>
<proteinExistence type="predicted"/>
<dbReference type="AlphaFoldDB" id="A0A2T7PXD9"/>
<evidence type="ECO:0000313" key="1">
    <source>
        <dbReference type="EMBL" id="PVD38096.1"/>
    </source>
</evidence>
<protein>
    <submittedName>
        <fullName evidence="1">Uncharacterized protein</fullName>
    </submittedName>
</protein>
<accession>A0A2T7PXD9</accession>